<dbReference type="InterPro" id="IPR051103">
    <property type="entry name" value="Plant_metabolite_P450s"/>
</dbReference>
<dbReference type="InterPro" id="IPR036396">
    <property type="entry name" value="Cyt_P450_sf"/>
</dbReference>
<reference evidence="6" key="1">
    <citation type="journal article" date="2018" name="DNA Res.">
        <title>Multiple hybrid de novo genome assembly of finger millet, an orphan allotetraploid crop.</title>
        <authorList>
            <person name="Hatakeyama M."/>
            <person name="Aluri S."/>
            <person name="Balachadran M.T."/>
            <person name="Sivarajan S.R."/>
            <person name="Patrignani A."/>
            <person name="Gruter S."/>
            <person name="Poveda L."/>
            <person name="Shimizu-Inatsugi R."/>
            <person name="Baeten J."/>
            <person name="Francoijs K.J."/>
            <person name="Nataraja K.N."/>
            <person name="Reddy Y.A.N."/>
            <person name="Phadnis S."/>
            <person name="Ravikumar R.L."/>
            <person name="Schlapbach R."/>
            <person name="Sreeman S.M."/>
            <person name="Shimizu K.K."/>
        </authorList>
    </citation>
    <scope>NUCLEOTIDE SEQUENCE</scope>
</reference>
<dbReference type="Gene3D" id="1.10.630.10">
    <property type="entry name" value="Cytochrome P450"/>
    <property type="match status" value="1"/>
</dbReference>
<comment type="caution">
    <text evidence="6">The sequence shown here is derived from an EMBL/GenBank/DDBJ whole genome shotgun (WGS) entry which is preliminary data.</text>
</comment>
<comment type="subcellular location">
    <subcellularLocation>
        <location evidence="1">Membrane</location>
        <topology evidence="1">Single-pass membrane protein</topology>
    </subcellularLocation>
</comment>
<evidence type="ECO:0000313" key="7">
    <source>
        <dbReference type="Proteomes" id="UP001054889"/>
    </source>
</evidence>
<protein>
    <submittedName>
        <fullName evidence="6">Uncharacterized protein</fullName>
    </submittedName>
</protein>
<dbReference type="Proteomes" id="UP001054889">
    <property type="component" value="Unassembled WGS sequence"/>
</dbReference>
<dbReference type="GO" id="GO:0016020">
    <property type="term" value="C:membrane"/>
    <property type="evidence" value="ECO:0007669"/>
    <property type="project" value="UniProtKB-SubCell"/>
</dbReference>
<proteinExistence type="predicted"/>
<dbReference type="GO" id="GO:0016709">
    <property type="term" value="F:oxidoreductase activity, acting on paired donors, with incorporation or reduction of molecular oxygen, NAD(P)H as one donor, and incorporation of one atom of oxygen"/>
    <property type="evidence" value="ECO:0007669"/>
    <property type="project" value="TreeGrafter"/>
</dbReference>
<dbReference type="EMBL" id="BQKI01000005">
    <property type="protein sequence ID" value="GJM94661.1"/>
    <property type="molecule type" value="Genomic_DNA"/>
</dbReference>
<keyword evidence="7" id="KW-1185">Reference proteome</keyword>
<reference evidence="6" key="2">
    <citation type="submission" date="2021-12" db="EMBL/GenBank/DDBJ databases">
        <title>Resequencing data analysis of finger millet.</title>
        <authorList>
            <person name="Hatakeyama M."/>
            <person name="Aluri S."/>
            <person name="Balachadran M.T."/>
            <person name="Sivarajan S.R."/>
            <person name="Poveda L."/>
            <person name="Shimizu-Inatsugi R."/>
            <person name="Schlapbach R."/>
            <person name="Sreeman S.M."/>
            <person name="Shimizu K.K."/>
        </authorList>
    </citation>
    <scope>NUCLEOTIDE SEQUENCE</scope>
</reference>
<gene>
    <name evidence="6" type="primary">ga11329</name>
    <name evidence="6" type="ORF">PR202_ga11329</name>
</gene>
<dbReference type="PANTHER" id="PTHR24298">
    <property type="entry name" value="FLAVONOID 3'-MONOOXYGENASE-RELATED"/>
    <property type="match status" value="1"/>
</dbReference>
<evidence type="ECO:0000256" key="2">
    <source>
        <dbReference type="ARBA" id="ARBA00022692"/>
    </source>
</evidence>
<evidence type="ECO:0000256" key="4">
    <source>
        <dbReference type="ARBA" id="ARBA00022989"/>
    </source>
</evidence>
<organism evidence="6 7">
    <name type="scientific">Eleusine coracana subsp. coracana</name>
    <dbReference type="NCBI Taxonomy" id="191504"/>
    <lineage>
        <taxon>Eukaryota</taxon>
        <taxon>Viridiplantae</taxon>
        <taxon>Streptophyta</taxon>
        <taxon>Embryophyta</taxon>
        <taxon>Tracheophyta</taxon>
        <taxon>Spermatophyta</taxon>
        <taxon>Magnoliopsida</taxon>
        <taxon>Liliopsida</taxon>
        <taxon>Poales</taxon>
        <taxon>Poaceae</taxon>
        <taxon>PACMAD clade</taxon>
        <taxon>Chloridoideae</taxon>
        <taxon>Cynodonteae</taxon>
        <taxon>Eleusininae</taxon>
        <taxon>Eleusine</taxon>
    </lineage>
</organism>
<accession>A0AAV5C8Q5</accession>
<dbReference type="Pfam" id="PF00067">
    <property type="entry name" value="p450"/>
    <property type="match status" value="1"/>
</dbReference>
<name>A0AAV5C8Q5_ELECO</name>
<dbReference type="InterPro" id="IPR001128">
    <property type="entry name" value="Cyt_P450"/>
</dbReference>
<keyword evidence="2" id="KW-0812">Transmembrane</keyword>
<dbReference type="SUPFAM" id="SSF48264">
    <property type="entry name" value="Cytochrome P450"/>
    <property type="match status" value="1"/>
</dbReference>
<keyword evidence="3" id="KW-0479">Metal-binding</keyword>
<dbReference type="PANTHER" id="PTHR24298:SF636">
    <property type="entry name" value="OS07G0451300 PROTEIN"/>
    <property type="match status" value="1"/>
</dbReference>
<keyword evidence="4" id="KW-1133">Transmembrane helix</keyword>
<evidence type="ECO:0000256" key="3">
    <source>
        <dbReference type="ARBA" id="ARBA00022723"/>
    </source>
</evidence>
<dbReference type="AlphaFoldDB" id="A0AAV5C8Q5"/>
<evidence type="ECO:0000313" key="6">
    <source>
        <dbReference type="EMBL" id="GJM94661.1"/>
    </source>
</evidence>
<evidence type="ECO:0000256" key="1">
    <source>
        <dbReference type="ARBA" id="ARBA00004167"/>
    </source>
</evidence>
<keyword evidence="5" id="KW-0472">Membrane</keyword>
<sequence>MPPCGQTPTFRPERFMEGGEEFSINCISGSQTMTKMMPFGAGRRACPVAAIALSVLQSFVQELIKRFQWEPLDRGLMEEASVDMTEKQGIVTELRTPLRTRLVVRQH</sequence>
<dbReference type="GO" id="GO:0005506">
    <property type="term" value="F:iron ion binding"/>
    <property type="evidence" value="ECO:0007669"/>
    <property type="project" value="InterPro"/>
</dbReference>
<evidence type="ECO:0000256" key="5">
    <source>
        <dbReference type="ARBA" id="ARBA00023136"/>
    </source>
</evidence>
<dbReference type="GO" id="GO:0020037">
    <property type="term" value="F:heme binding"/>
    <property type="evidence" value="ECO:0007669"/>
    <property type="project" value="InterPro"/>
</dbReference>